<dbReference type="EMBL" id="JADWDJ010000015">
    <property type="protein sequence ID" value="KAG5268984.1"/>
    <property type="molecule type" value="Genomic_DNA"/>
</dbReference>
<name>A0AAV6G1I1_9TELE</name>
<evidence type="ECO:0000313" key="1">
    <source>
        <dbReference type="EMBL" id="KAG5268984.1"/>
    </source>
</evidence>
<evidence type="ECO:0000313" key="2">
    <source>
        <dbReference type="Proteomes" id="UP000823561"/>
    </source>
</evidence>
<dbReference type="Proteomes" id="UP000823561">
    <property type="component" value="Chromosome 15"/>
</dbReference>
<comment type="caution">
    <text evidence="1">The sequence shown here is derived from an EMBL/GenBank/DDBJ whole genome shotgun (WGS) entry which is preliminary data.</text>
</comment>
<keyword evidence="2" id="KW-1185">Reference proteome</keyword>
<protein>
    <submittedName>
        <fullName evidence="1">Uncharacterized protein</fullName>
    </submittedName>
</protein>
<organism evidence="1 2">
    <name type="scientific">Alosa alosa</name>
    <name type="common">allis shad</name>
    <dbReference type="NCBI Taxonomy" id="278164"/>
    <lineage>
        <taxon>Eukaryota</taxon>
        <taxon>Metazoa</taxon>
        <taxon>Chordata</taxon>
        <taxon>Craniata</taxon>
        <taxon>Vertebrata</taxon>
        <taxon>Euteleostomi</taxon>
        <taxon>Actinopterygii</taxon>
        <taxon>Neopterygii</taxon>
        <taxon>Teleostei</taxon>
        <taxon>Clupei</taxon>
        <taxon>Clupeiformes</taxon>
        <taxon>Clupeoidei</taxon>
        <taxon>Clupeidae</taxon>
        <taxon>Alosa</taxon>
    </lineage>
</organism>
<dbReference type="AlphaFoldDB" id="A0AAV6G1I1"/>
<accession>A0AAV6G1I1</accession>
<proteinExistence type="predicted"/>
<sequence>MDGQLWNPQKVKKAFVTRAGGSKTSMKLGLRYALWNALRMDSCGIRKGQEGFCYEGWRFQNIHEAGDKRRRLTSPRFHPPLYTVWHALAQVQFVYVIVY</sequence>
<reference evidence="1" key="1">
    <citation type="submission" date="2020-10" db="EMBL/GenBank/DDBJ databases">
        <title>Chromosome-scale genome assembly of the Allis shad, Alosa alosa.</title>
        <authorList>
            <person name="Margot Z."/>
            <person name="Christophe K."/>
            <person name="Cabau C."/>
            <person name="Louis A."/>
            <person name="Berthelot C."/>
            <person name="Parey E."/>
            <person name="Roest Crollius H."/>
            <person name="Montfort J."/>
            <person name="Robinson-Rechavi M."/>
            <person name="Bucao C."/>
            <person name="Bouchez O."/>
            <person name="Gislard M."/>
            <person name="Lluch J."/>
            <person name="Milhes M."/>
            <person name="Lampietro C."/>
            <person name="Lopez Roques C."/>
            <person name="Donnadieu C."/>
            <person name="Braasch I."/>
            <person name="Desvignes T."/>
            <person name="Postlethwait J."/>
            <person name="Bobe J."/>
            <person name="Guiguen Y."/>
        </authorList>
    </citation>
    <scope>NUCLEOTIDE SEQUENCE</scope>
    <source>
        <strain evidence="1">M-15738</strain>
        <tissue evidence="1">Blood</tissue>
    </source>
</reference>
<gene>
    <name evidence="1" type="ORF">AALO_G00197020</name>
</gene>